<protein>
    <recommendedName>
        <fullName evidence="3">SnoaL-like domain-containing protein</fullName>
    </recommendedName>
</protein>
<name>A0A4U0WSJ8_9PEZI</name>
<dbReference type="AlphaFoldDB" id="A0A4U0WSJ8"/>
<accession>A0A4U0WSJ8</accession>
<dbReference type="Proteomes" id="UP000309340">
    <property type="component" value="Unassembled WGS sequence"/>
</dbReference>
<dbReference type="OrthoDB" id="414540at2759"/>
<gene>
    <name evidence="1" type="ORF">B0A55_09288</name>
</gene>
<comment type="caution">
    <text evidence="1">The sequence shown here is derived from an EMBL/GenBank/DDBJ whole genome shotgun (WGS) entry which is preliminary data.</text>
</comment>
<evidence type="ECO:0000313" key="1">
    <source>
        <dbReference type="EMBL" id="TKA65463.1"/>
    </source>
</evidence>
<dbReference type="Gene3D" id="3.10.450.50">
    <property type="match status" value="1"/>
</dbReference>
<evidence type="ECO:0008006" key="3">
    <source>
        <dbReference type="Google" id="ProtNLM"/>
    </source>
</evidence>
<proteinExistence type="predicted"/>
<reference evidence="1 2" key="1">
    <citation type="submission" date="2017-03" db="EMBL/GenBank/DDBJ databases">
        <title>Genomes of endolithic fungi from Antarctica.</title>
        <authorList>
            <person name="Coleine C."/>
            <person name="Masonjones S."/>
            <person name="Stajich J.E."/>
        </authorList>
    </citation>
    <scope>NUCLEOTIDE SEQUENCE [LARGE SCALE GENOMIC DNA]</scope>
    <source>
        <strain evidence="1 2">CCFEE 5184</strain>
    </source>
</reference>
<organism evidence="1 2">
    <name type="scientific">Friedmanniomyces simplex</name>
    <dbReference type="NCBI Taxonomy" id="329884"/>
    <lineage>
        <taxon>Eukaryota</taxon>
        <taxon>Fungi</taxon>
        <taxon>Dikarya</taxon>
        <taxon>Ascomycota</taxon>
        <taxon>Pezizomycotina</taxon>
        <taxon>Dothideomycetes</taxon>
        <taxon>Dothideomycetidae</taxon>
        <taxon>Mycosphaerellales</taxon>
        <taxon>Teratosphaeriaceae</taxon>
        <taxon>Friedmanniomyces</taxon>
    </lineage>
</organism>
<keyword evidence="2" id="KW-1185">Reference proteome</keyword>
<evidence type="ECO:0000313" key="2">
    <source>
        <dbReference type="Proteomes" id="UP000309340"/>
    </source>
</evidence>
<sequence length="155" mass="17451">MADSSLYTKLTSTAKDFVLALSPKKPGNNESDDERFLSHLAPEFAHSWGHKFYVGTQPGMQGSVDGQVFLERMNRLAGQMETWYIEITETCVDVEKKSAALKTDFYMTIKGHEPVLNEIVWWLKMDGSGEKVVESCEYIDPVASSKMMEQMKGGK</sequence>
<dbReference type="EMBL" id="NAJQ01000732">
    <property type="protein sequence ID" value="TKA65463.1"/>
    <property type="molecule type" value="Genomic_DNA"/>
</dbReference>